<name>A0A0A9CTA4_ARUDO</name>
<feature type="domain" description="Reticulon" evidence="8">
    <location>
        <begin position="184"/>
        <end position="344"/>
    </location>
</feature>
<evidence type="ECO:0000256" key="2">
    <source>
        <dbReference type="ARBA" id="ARBA00022692"/>
    </source>
</evidence>
<evidence type="ECO:0000256" key="5">
    <source>
        <dbReference type="ARBA" id="ARBA00023136"/>
    </source>
</evidence>
<evidence type="ECO:0000259" key="8">
    <source>
        <dbReference type="PROSITE" id="PS50845"/>
    </source>
</evidence>
<reference evidence="9" key="1">
    <citation type="submission" date="2014-09" db="EMBL/GenBank/DDBJ databases">
        <authorList>
            <person name="Magalhaes I.L.F."/>
            <person name="Oliveira U."/>
            <person name="Santos F.R."/>
            <person name="Vidigal T.H.D.A."/>
            <person name="Brescovit A.D."/>
            <person name="Santos A.J."/>
        </authorList>
    </citation>
    <scope>NUCLEOTIDE SEQUENCE</scope>
    <source>
        <tissue evidence="9">Shoot tissue taken approximately 20 cm above the soil surface</tissue>
    </source>
</reference>
<keyword evidence="5" id="KW-0472">Membrane</keyword>
<evidence type="ECO:0000313" key="9">
    <source>
        <dbReference type="EMBL" id="JAD78846.1"/>
    </source>
</evidence>
<dbReference type="InterPro" id="IPR003388">
    <property type="entry name" value="Reticulon"/>
</dbReference>
<dbReference type="PANTHER" id="PTHR46626">
    <property type="entry name" value="RETICULON-LIKE PROTEIN B17"/>
    <property type="match status" value="1"/>
</dbReference>
<dbReference type="EMBL" id="GBRH01219049">
    <property type="protein sequence ID" value="JAD78846.1"/>
    <property type="molecule type" value="Transcribed_RNA"/>
</dbReference>
<evidence type="ECO:0000256" key="6">
    <source>
        <dbReference type="RuleBase" id="RU363132"/>
    </source>
</evidence>
<organism evidence="9">
    <name type="scientific">Arundo donax</name>
    <name type="common">Giant reed</name>
    <name type="synonym">Donax arundinaceus</name>
    <dbReference type="NCBI Taxonomy" id="35708"/>
    <lineage>
        <taxon>Eukaryota</taxon>
        <taxon>Viridiplantae</taxon>
        <taxon>Streptophyta</taxon>
        <taxon>Embryophyta</taxon>
        <taxon>Tracheophyta</taxon>
        <taxon>Spermatophyta</taxon>
        <taxon>Magnoliopsida</taxon>
        <taxon>Liliopsida</taxon>
        <taxon>Poales</taxon>
        <taxon>Poaceae</taxon>
        <taxon>PACMAD clade</taxon>
        <taxon>Arundinoideae</taxon>
        <taxon>Arundineae</taxon>
        <taxon>Arundo</taxon>
    </lineage>
</organism>
<dbReference type="GO" id="GO:0005789">
    <property type="term" value="C:endoplasmic reticulum membrane"/>
    <property type="evidence" value="ECO:0007669"/>
    <property type="project" value="UniProtKB-SubCell"/>
</dbReference>
<keyword evidence="2" id="KW-0812">Transmembrane</keyword>
<protein>
    <recommendedName>
        <fullName evidence="6">Reticulon-like protein</fullName>
    </recommendedName>
</protein>
<feature type="region of interest" description="Disordered" evidence="7">
    <location>
        <begin position="1"/>
        <end position="87"/>
    </location>
</feature>
<comment type="subcellular location">
    <subcellularLocation>
        <location evidence="1 6">Endoplasmic reticulum membrane</location>
        <topology evidence="1 6">Multi-pass membrane protein</topology>
    </subcellularLocation>
</comment>
<evidence type="ECO:0000256" key="1">
    <source>
        <dbReference type="ARBA" id="ARBA00004477"/>
    </source>
</evidence>
<proteinExistence type="predicted"/>
<dbReference type="PROSITE" id="PS50845">
    <property type="entry name" value="RETICULON"/>
    <property type="match status" value="1"/>
</dbReference>
<evidence type="ECO:0000256" key="3">
    <source>
        <dbReference type="ARBA" id="ARBA00022824"/>
    </source>
</evidence>
<feature type="compositionally biased region" description="Low complexity" evidence="7">
    <location>
        <begin position="67"/>
        <end position="77"/>
    </location>
</feature>
<accession>A0A0A9CTA4</accession>
<reference evidence="9" key="2">
    <citation type="journal article" date="2015" name="Data Brief">
        <title>Shoot transcriptome of the giant reed, Arundo donax.</title>
        <authorList>
            <person name="Barrero R.A."/>
            <person name="Guerrero F.D."/>
            <person name="Moolhuijzen P."/>
            <person name="Goolsby J.A."/>
            <person name="Tidwell J."/>
            <person name="Bellgard S.E."/>
            <person name="Bellgard M.I."/>
        </authorList>
    </citation>
    <scope>NUCLEOTIDE SEQUENCE</scope>
    <source>
        <tissue evidence="9">Shoot tissue taken approximately 20 cm above the soil surface</tissue>
    </source>
</reference>
<dbReference type="Pfam" id="PF02453">
    <property type="entry name" value="Reticulon"/>
    <property type="match status" value="1"/>
</dbReference>
<dbReference type="PANTHER" id="PTHR46626:SF4">
    <property type="entry name" value="RETICULON-LIKE PROTEIN"/>
    <property type="match status" value="1"/>
</dbReference>
<keyword evidence="4" id="KW-1133">Transmembrane helix</keyword>
<sequence>MPSSGNVAYAVADATTAPTPPPPPPQQQELALPSPGPTCPSEDVFPLPVSPPDGSPARARRSKRARAAPAEEGAGTAVTPRRKRRGTTELRAAVAAASPRKNVGRPRRRLEREEAGKEVVEVEAAGRTRRRKTAARAQGAKGLVAAVEEEKGSSLALVSYRPSNLTYGTNNDRQNHWECLWEMVVDLVMWKNVDKSAFWFGSGSMLFVSSSFSRDINFSPISVCCHFGVVILGLAFFKDSFLPRQQGELVRRFQLTEEDVLRAAQAVLPVANTIISMAQWVFSGDPSMTLKVLPILLFGAKFGHLLTLRSILATGFFSCFTLPKLYRCYSSQVHKKATDLKDQILNAWKSCPRKKLVVAAAVTTFWNLISVKTRIMAAFFCAVTLRCYYQHRRTNCSSHGEMHKRHGEEQTMVKED</sequence>
<evidence type="ECO:0000256" key="7">
    <source>
        <dbReference type="SAM" id="MobiDB-lite"/>
    </source>
</evidence>
<dbReference type="AlphaFoldDB" id="A0A0A9CTA4"/>
<keyword evidence="3 6" id="KW-0256">Endoplasmic reticulum</keyword>
<evidence type="ECO:0000256" key="4">
    <source>
        <dbReference type="ARBA" id="ARBA00022989"/>
    </source>
</evidence>
<dbReference type="InterPro" id="IPR044647">
    <property type="entry name" value="RTNLB17/18/21"/>
</dbReference>